<evidence type="ECO:0000256" key="3">
    <source>
        <dbReference type="ARBA" id="ARBA00023027"/>
    </source>
</evidence>
<keyword evidence="8" id="KW-1185">Reference proteome</keyword>
<dbReference type="PANTHER" id="PTHR43580">
    <property type="entry name" value="OXIDOREDUCTASE GLYR1-RELATED"/>
    <property type="match status" value="1"/>
</dbReference>
<dbReference type="InterPro" id="IPR051265">
    <property type="entry name" value="HIBADH-related_NP60_sf"/>
</dbReference>
<dbReference type="Proteomes" id="UP000664382">
    <property type="component" value="Unassembled WGS sequence"/>
</dbReference>
<organism evidence="7 8">
    <name type="scientific">Leucobacter weissii</name>
    <dbReference type="NCBI Taxonomy" id="1983706"/>
    <lineage>
        <taxon>Bacteria</taxon>
        <taxon>Bacillati</taxon>
        <taxon>Actinomycetota</taxon>
        <taxon>Actinomycetes</taxon>
        <taxon>Micrococcales</taxon>
        <taxon>Microbacteriaceae</taxon>
        <taxon>Leucobacter</taxon>
    </lineage>
</organism>
<dbReference type="InterPro" id="IPR029154">
    <property type="entry name" value="HIBADH-like_NADP-bd"/>
</dbReference>
<name>A0A939MR55_9MICO</name>
<dbReference type="Gene3D" id="1.10.1040.10">
    <property type="entry name" value="N-(1-d-carboxylethyl)-l-norvaline Dehydrogenase, domain 2"/>
    <property type="match status" value="1"/>
</dbReference>
<feature type="domain" description="3-hydroxyisobutyrate dehydrogenase-like NAD-binding" evidence="6">
    <location>
        <begin position="163"/>
        <end position="282"/>
    </location>
</feature>
<evidence type="ECO:0000313" key="8">
    <source>
        <dbReference type="Proteomes" id="UP000664382"/>
    </source>
</evidence>
<accession>A0A939MR55</accession>
<dbReference type="Pfam" id="PF14833">
    <property type="entry name" value="NAD_binding_11"/>
    <property type="match status" value="1"/>
</dbReference>
<dbReference type="SUPFAM" id="SSF51735">
    <property type="entry name" value="NAD(P)-binding Rossmann-fold domains"/>
    <property type="match status" value="1"/>
</dbReference>
<evidence type="ECO:0000259" key="5">
    <source>
        <dbReference type="Pfam" id="PF03446"/>
    </source>
</evidence>
<feature type="domain" description="6-phosphogluconate dehydrogenase NADP-binding" evidence="5">
    <location>
        <begin position="3"/>
        <end position="158"/>
    </location>
</feature>
<dbReference type="GO" id="GO:0016054">
    <property type="term" value="P:organic acid catabolic process"/>
    <property type="evidence" value="ECO:0007669"/>
    <property type="project" value="UniProtKB-ARBA"/>
</dbReference>
<dbReference type="InterPro" id="IPR013328">
    <property type="entry name" value="6PGD_dom2"/>
</dbReference>
<evidence type="ECO:0000259" key="6">
    <source>
        <dbReference type="Pfam" id="PF14833"/>
    </source>
</evidence>
<dbReference type="Gene3D" id="3.40.50.720">
    <property type="entry name" value="NAD(P)-binding Rossmann-like Domain"/>
    <property type="match status" value="1"/>
</dbReference>
<dbReference type="PANTHER" id="PTHR43580:SF2">
    <property type="entry name" value="CYTOKINE-LIKE NUCLEAR FACTOR N-PAC"/>
    <property type="match status" value="1"/>
</dbReference>
<dbReference type="SUPFAM" id="SSF48179">
    <property type="entry name" value="6-phosphogluconate dehydrogenase C-terminal domain-like"/>
    <property type="match status" value="1"/>
</dbReference>
<evidence type="ECO:0000256" key="4">
    <source>
        <dbReference type="PIRSR" id="PIRSR000103-1"/>
    </source>
</evidence>
<dbReference type="InterPro" id="IPR002204">
    <property type="entry name" value="3-OH-isobutyrate_DH-rel_CS"/>
</dbReference>
<dbReference type="GO" id="GO:0050661">
    <property type="term" value="F:NADP binding"/>
    <property type="evidence" value="ECO:0007669"/>
    <property type="project" value="InterPro"/>
</dbReference>
<gene>
    <name evidence="7" type="ORF">J4H92_06020</name>
</gene>
<protein>
    <submittedName>
        <fullName evidence="7">NAD(P)-dependent oxidoreductase</fullName>
    </submittedName>
</protein>
<dbReference type="InterPro" id="IPR036291">
    <property type="entry name" value="NAD(P)-bd_dom_sf"/>
</dbReference>
<dbReference type="EMBL" id="JAGDYM010000005">
    <property type="protein sequence ID" value="MBO1901504.1"/>
    <property type="molecule type" value="Genomic_DNA"/>
</dbReference>
<dbReference type="InterPro" id="IPR006115">
    <property type="entry name" value="6PGDH_NADP-bd"/>
</dbReference>
<dbReference type="RefSeq" id="WP_208097137.1">
    <property type="nucleotide sequence ID" value="NZ_JAGDYM010000005.1"/>
</dbReference>
<feature type="active site" evidence="4">
    <location>
        <position position="168"/>
    </location>
</feature>
<dbReference type="GO" id="GO:0051287">
    <property type="term" value="F:NAD binding"/>
    <property type="evidence" value="ECO:0007669"/>
    <property type="project" value="InterPro"/>
</dbReference>
<evidence type="ECO:0000313" key="7">
    <source>
        <dbReference type="EMBL" id="MBO1901504.1"/>
    </source>
</evidence>
<dbReference type="Pfam" id="PF03446">
    <property type="entry name" value="NAD_binding_2"/>
    <property type="match status" value="1"/>
</dbReference>
<dbReference type="InterPro" id="IPR008927">
    <property type="entry name" value="6-PGluconate_DH-like_C_sf"/>
</dbReference>
<keyword evidence="2" id="KW-0560">Oxidoreductase</keyword>
<dbReference type="GO" id="GO:0016491">
    <property type="term" value="F:oxidoreductase activity"/>
    <property type="evidence" value="ECO:0007669"/>
    <property type="project" value="UniProtKB-KW"/>
</dbReference>
<dbReference type="AlphaFoldDB" id="A0A939MR55"/>
<comment type="caution">
    <text evidence="7">The sequence shown here is derived from an EMBL/GenBank/DDBJ whole genome shotgun (WGS) entry which is preliminary data.</text>
</comment>
<sequence>MTTIGFIGLGTMGAAMVARLLEAGLDVAVWNRTASAADPLVEAGATRLGGPADAFERDVTISMLSNDQAVDAVFSEQLLTGASGSLHVNMASVSTELARELEARHAAADVRYLGAPVLGRPHVARAGQLNIVVGGKEADVEAAAPALDALGKKTWHIGESPAAAALVKIGVNYNLIHALLALGESINMVERGGIDGQLFVDILTDAAFTGSAYTGYGKIIAERSYFPAAFDTALGLKDLALTEAAAAEVGAALPSSPTLRGLFEAAVADEKLKDGDWSIIAEVIRRR</sequence>
<dbReference type="InterPro" id="IPR015815">
    <property type="entry name" value="HIBADH-related"/>
</dbReference>
<dbReference type="PROSITE" id="PS00895">
    <property type="entry name" value="3_HYDROXYISOBUT_DH"/>
    <property type="match status" value="1"/>
</dbReference>
<evidence type="ECO:0000256" key="1">
    <source>
        <dbReference type="ARBA" id="ARBA00009080"/>
    </source>
</evidence>
<dbReference type="PIRSF" id="PIRSF000103">
    <property type="entry name" value="HIBADH"/>
    <property type="match status" value="1"/>
</dbReference>
<comment type="similarity">
    <text evidence="1">Belongs to the HIBADH-related family.</text>
</comment>
<reference evidence="7" key="1">
    <citation type="submission" date="2021-03" db="EMBL/GenBank/DDBJ databases">
        <title>Leucobacter chromiisoli sp. nov., isolated from chromium-containing soil of chemical plant.</title>
        <authorList>
            <person name="Xu Z."/>
        </authorList>
    </citation>
    <scope>NUCLEOTIDE SEQUENCE</scope>
    <source>
        <strain evidence="7">S27</strain>
    </source>
</reference>
<keyword evidence="3" id="KW-0520">NAD</keyword>
<evidence type="ECO:0000256" key="2">
    <source>
        <dbReference type="ARBA" id="ARBA00023002"/>
    </source>
</evidence>
<proteinExistence type="inferred from homology"/>